<keyword evidence="4 7" id="KW-0133">Cell shape</keyword>
<protein>
    <submittedName>
        <fullName evidence="10">L,D-transpeptidase family protein</fullName>
    </submittedName>
</protein>
<dbReference type="InterPro" id="IPR045380">
    <property type="entry name" value="LD_TPept_scaffold_dom"/>
</dbReference>
<evidence type="ECO:0000256" key="2">
    <source>
        <dbReference type="ARBA" id="ARBA00005992"/>
    </source>
</evidence>
<keyword evidence="8" id="KW-0732">Signal</keyword>
<proteinExistence type="inferred from homology"/>
<dbReference type="Gene3D" id="1.10.101.10">
    <property type="entry name" value="PGBD-like superfamily/PGBD"/>
    <property type="match status" value="1"/>
</dbReference>
<dbReference type="Gene3D" id="2.40.440.10">
    <property type="entry name" value="L,D-transpeptidase catalytic domain-like"/>
    <property type="match status" value="1"/>
</dbReference>
<accession>A0ABT8VX84</accession>
<evidence type="ECO:0000256" key="7">
    <source>
        <dbReference type="PROSITE-ProRule" id="PRU01373"/>
    </source>
</evidence>
<reference evidence="10" key="1">
    <citation type="submission" date="2023-07" db="EMBL/GenBank/DDBJ databases">
        <title>Marinobacter sp. chi1 genome sequencing and assembly.</title>
        <authorList>
            <person name="Park S."/>
        </authorList>
    </citation>
    <scope>NUCLEOTIDE SEQUENCE</scope>
    <source>
        <strain evidence="10">Chi1</strain>
    </source>
</reference>
<organism evidence="10 11">
    <name type="scientific">Marinobacter suaedae</name>
    <dbReference type="NCBI Taxonomy" id="3057675"/>
    <lineage>
        <taxon>Bacteria</taxon>
        <taxon>Pseudomonadati</taxon>
        <taxon>Pseudomonadota</taxon>
        <taxon>Gammaproteobacteria</taxon>
        <taxon>Pseudomonadales</taxon>
        <taxon>Marinobacteraceae</taxon>
        <taxon>Marinobacter</taxon>
    </lineage>
</organism>
<feature type="chain" id="PRO_5047217709" evidence="8">
    <location>
        <begin position="29"/>
        <end position="567"/>
    </location>
</feature>
<dbReference type="InterPro" id="IPR005490">
    <property type="entry name" value="LD_TPept_cat_dom"/>
</dbReference>
<dbReference type="Pfam" id="PF20142">
    <property type="entry name" value="Scaffold"/>
    <property type="match status" value="1"/>
</dbReference>
<evidence type="ECO:0000256" key="6">
    <source>
        <dbReference type="ARBA" id="ARBA00023316"/>
    </source>
</evidence>
<feature type="signal peptide" evidence="8">
    <location>
        <begin position="1"/>
        <end position="28"/>
    </location>
</feature>
<evidence type="ECO:0000313" key="11">
    <source>
        <dbReference type="Proteomes" id="UP001168640"/>
    </source>
</evidence>
<dbReference type="InterPro" id="IPR036366">
    <property type="entry name" value="PGBDSf"/>
</dbReference>
<evidence type="ECO:0000256" key="8">
    <source>
        <dbReference type="SAM" id="SignalP"/>
    </source>
</evidence>
<feature type="domain" description="L,D-TPase catalytic" evidence="9">
    <location>
        <begin position="310"/>
        <end position="510"/>
    </location>
</feature>
<dbReference type="InterPro" id="IPR036365">
    <property type="entry name" value="PGBD-like_sf"/>
</dbReference>
<dbReference type="SUPFAM" id="SSF141523">
    <property type="entry name" value="L,D-transpeptidase catalytic domain-like"/>
    <property type="match status" value="1"/>
</dbReference>
<gene>
    <name evidence="10" type="ORF">QVZ43_02370</name>
</gene>
<evidence type="ECO:0000313" key="10">
    <source>
        <dbReference type="EMBL" id="MDO3720548.1"/>
    </source>
</evidence>
<keyword evidence="5 7" id="KW-0573">Peptidoglycan synthesis</keyword>
<dbReference type="PANTHER" id="PTHR41533:SF2">
    <property type="entry name" value="BLR7131 PROTEIN"/>
    <property type="match status" value="1"/>
</dbReference>
<dbReference type="InterPro" id="IPR038063">
    <property type="entry name" value="Transpep_catalytic_dom"/>
</dbReference>
<dbReference type="InterPro" id="IPR002477">
    <property type="entry name" value="Peptidoglycan-bd-like"/>
</dbReference>
<dbReference type="Proteomes" id="UP001168640">
    <property type="component" value="Unassembled WGS sequence"/>
</dbReference>
<evidence type="ECO:0000256" key="5">
    <source>
        <dbReference type="ARBA" id="ARBA00022984"/>
    </source>
</evidence>
<keyword evidence="6 7" id="KW-0961">Cell wall biogenesis/degradation</keyword>
<evidence type="ECO:0000259" key="9">
    <source>
        <dbReference type="PROSITE" id="PS52029"/>
    </source>
</evidence>
<evidence type="ECO:0000256" key="4">
    <source>
        <dbReference type="ARBA" id="ARBA00022960"/>
    </source>
</evidence>
<dbReference type="CDD" id="cd16913">
    <property type="entry name" value="YkuD_like"/>
    <property type="match status" value="1"/>
</dbReference>
<dbReference type="Pfam" id="PF01471">
    <property type="entry name" value="PG_binding_1"/>
    <property type="match status" value="1"/>
</dbReference>
<feature type="active site" description="Proton donor/acceptor" evidence="7">
    <location>
        <position position="445"/>
    </location>
</feature>
<name>A0ABT8VX84_9GAMM</name>
<dbReference type="RefSeq" id="WP_302908726.1">
    <property type="nucleotide sequence ID" value="NZ_JAUMIS010000001.1"/>
</dbReference>
<evidence type="ECO:0000256" key="1">
    <source>
        <dbReference type="ARBA" id="ARBA00004752"/>
    </source>
</evidence>
<keyword evidence="3" id="KW-0808">Transferase</keyword>
<dbReference type="SUPFAM" id="SSF47090">
    <property type="entry name" value="PGBD-like"/>
    <property type="match status" value="1"/>
</dbReference>
<comment type="caution">
    <text evidence="10">The sequence shown here is derived from an EMBL/GenBank/DDBJ whole genome shotgun (WGS) entry which is preliminary data.</text>
</comment>
<dbReference type="EMBL" id="JAUMIS010000001">
    <property type="protein sequence ID" value="MDO3720548.1"/>
    <property type="molecule type" value="Genomic_DNA"/>
</dbReference>
<sequence length="567" mass="64390">MPAFRMRIRALLLSLSLLTLSWVSPSLAASEAIVSRVEALDAGFPVEVLGKPLFAREALSRFYNAREYQPAWHSPIARRQLIEAVNAVSREGLSPEDYHVTLLTELAYGDIHQHSPELQADLDMLLSDAFLLLGAHLLDGKVDPHTRQPDWSVSDQQPHLIKKLATALATNDVTGELASLRPDHPSYRQLVEARAELTKLLGRPWLSIPPGDIIRPGDSDDRLLEIRRRLRVLTDLSEREQRSPPVNLGMYTPEMKPALMTFQARHGLAPDGLIGRHTLEALNMLPIERVRQIDASLERWRWLPQSLGDRYVLVNIAGFSLTMVEDGLDVFQQKVIVGQPFRQTPVFSDRIRYLVLNPTWTIPRKLVIADQLPRIIRDPGYLDRMDIRVYEGWGSNQRQVDPATIPWADLTPEEFPYHLIQQPGPQNALGRIKFMFPNRYAVYLHDTPGQSLFGRIDRTFSSGCIRVERPFELAEWLMSGDPEWSRGTLDEAVTAQKTQTVMLPTPVPVYIEYWTAWVDNSGQLQIRSDIYHRDSTLIRALRQTPSGDGQRMTPVYLGMANDPGEHP</sequence>
<dbReference type="PROSITE" id="PS52029">
    <property type="entry name" value="LD_TPASE"/>
    <property type="match status" value="1"/>
</dbReference>
<dbReference type="PANTHER" id="PTHR41533">
    <property type="entry name" value="L,D-TRANSPEPTIDASE HI_1667-RELATED"/>
    <property type="match status" value="1"/>
</dbReference>
<comment type="similarity">
    <text evidence="2">Belongs to the YkuD family.</text>
</comment>
<feature type="active site" description="Nucleophile" evidence="7">
    <location>
        <position position="464"/>
    </location>
</feature>
<keyword evidence="11" id="KW-1185">Reference proteome</keyword>
<dbReference type="InterPro" id="IPR052905">
    <property type="entry name" value="LD-transpeptidase_YkuD-like"/>
</dbReference>
<evidence type="ECO:0000256" key="3">
    <source>
        <dbReference type="ARBA" id="ARBA00022679"/>
    </source>
</evidence>
<comment type="pathway">
    <text evidence="1 7">Cell wall biogenesis; peptidoglycan biosynthesis.</text>
</comment>
<dbReference type="Pfam" id="PF03734">
    <property type="entry name" value="YkuD"/>
    <property type="match status" value="1"/>
</dbReference>